<feature type="region of interest" description="Disordered" evidence="9">
    <location>
        <begin position="289"/>
        <end position="324"/>
    </location>
</feature>
<dbReference type="OrthoDB" id="32195at2"/>
<dbReference type="InterPro" id="IPR029063">
    <property type="entry name" value="SAM-dependent_MTases_sf"/>
</dbReference>
<evidence type="ECO:0000256" key="7">
    <source>
        <dbReference type="RuleBase" id="RU000416"/>
    </source>
</evidence>
<dbReference type="Proteomes" id="UP000239532">
    <property type="component" value="Unassembled WGS sequence"/>
</dbReference>
<dbReference type="GO" id="GO:0003886">
    <property type="term" value="F:DNA (cytosine-5-)-methyltransferase activity"/>
    <property type="evidence" value="ECO:0007669"/>
    <property type="project" value="UniProtKB-EC"/>
</dbReference>
<dbReference type="RefSeq" id="WP_105983801.1">
    <property type="nucleotide sequence ID" value="NZ_MQUC01000003.1"/>
</dbReference>
<keyword evidence="3 6" id="KW-0949">S-adenosyl-L-methionine</keyword>
<dbReference type="GO" id="GO:0009307">
    <property type="term" value="P:DNA restriction-modification system"/>
    <property type="evidence" value="ECO:0007669"/>
    <property type="project" value="UniProtKB-KW"/>
</dbReference>
<keyword evidence="1 6" id="KW-0489">Methyltransferase</keyword>
<dbReference type="PRINTS" id="PR00105">
    <property type="entry name" value="C5METTRFRASE"/>
</dbReference>
<dbReference type="PROSITE" id="PS51679">
    <property type="entry name" value="SAM_MT_C5"/>
    <property type="match status" value="1"/>
</dbReference>
<accession>A0A2S9WXC0</accession>
<reference evidence="10 11" key="1">
    <citation type="submission" date="2016-11" db="EMBL/GenBank/DDBJ databases">
        <title>Trade-off between light-utilization and light-protection in marine flavobacteria.</title>
        <authorList>
            <person name="Kumagai Y."/>
        </authorList>
    </citation>
    <scope>NUCLEOTIDE SEQUENCE [LARGE SCALE GENOMIC DNA]</scope>
    <source>
        <strain evidence="10 11">JCM 17109</strain>
    </source>
</reference>
<proteinExistence type="inferred from homology"/>
<dbReference type="Pfam" id="PF00145">
    <property type="entry name" value="DNA_methylase"/>
    <property type="match status" value="2"/>
</dbReference>
<comment type="catalytic activity">
    <reaction evidence="5 8">
        <text>a 2'-deoxycytidine in DNA + S-adenosyl-L-methionine = a 5-methyl-2'-deoxycytidine in DNA + S-adenosyl-L-homocysteine + H(+)</text>
        <dbReference type="Rhea" id="RHEA:13681"/>
        <dbReference type="Rhea" id="RHEA-COMP:11369"/>
        <dbReference type="Rhea" id="RHEA-COMP:11370"/>
        <dbReference type="ChEBI" id="CHEBI:15378"/>
        <dbReference type="ChEBI" id="CHEBI:57856"/>
        <dbReference type="ChEBI" id="CHEBI:59789"/>
        <dbReference type="ChEBI" id="CHEBI:85452"/>
        <dbReference type="ChEBI" id="CHEBI:85454"/>
        <dbReference type="EC" id="2.1.1.37"/>
    </reaction>
</comment>
<keyword evidence="4" id="KW-0680">Restriction system</keyword>
<evidence type="ECO:0000256" key="9">
    <source>
        <dbReference type="SAM" id="MobiDB-lite"/>
    </source>
</evidence>
<dbReference type="AlphaFoldDB" id="A0A2S9WXC0"/>
<keyword evidence="11" id="KW-1185">Reference proteome</keyword>
<evidence type="ECO:0000256" key="3">
    <source>
        <dbReference type="ARBA" id="ARBA00022691"/>
    </source>
</evidence>
<evidence type="ECO:0000313" key="11">
    <source>
        <dbReference type="Proteomes" id="UP000239532"/>
    </source>
</evidence>
<feature type="compositionally biased region" description="Basic residues" evidence="9">
    <location>
        <begin position="292"/>
        <end position="307"/>
    </location>
</feature>
<evidence type="ECO:0000256" key="4">
    <source>
        <dbReference type="ARBA" id="ARBA00022747"/>
    </source>
</evidence>
<dbReference type="EC" id="2.1.1.37" evidence="8"/>
<sequence length="415" mass="47982">MIQQPFTAASLFTGLGGFDIAADEMDWETLFQCEIDPFCRQILNHYWPNATLYNDITTTDFRFWRHKVDILTGGFPCQPFSLAGNRKGTTDDRHLWPQMRRAIKEIMPPWVIAENVAGITSMVFPTGKTQVETQHRTGGKDHYRSVERETVINRICKDFEEMGYEVTPFIIPAAGVNAPHKRDRCWFIAYSNDGFCKRANYKLRTRRPAAYRRSTVTTYSSNTRLEAMRQRPKQTNRFEFTSYTNNNWPRRLQNTSSKARAFQGHDLPRGKRRISNGKRIVTNAINHGSPYRCKKASRTQHGSKSRRLQQLEGKGSRNVANPNGQRFQKYNLTTITSQKARQHCRTHYKNGSNNWRDFPTESPICGRNDGIPDGLDGITFSKWRRETIKGYGNAVVPLEVLELFKMIEEINNLKL</sequence>
<evidence type="ECO:0000256" key="1">
    <source>
        <dbReference type="ARBA" id="ARBA00022603"/>
    </source>
</evidence>
<evidence type="ECO:0000256" key="6">
    <source>
        <dbReference type="PROSITE-ProRule" id="PRU01016"/>
    </source>
</evidence>
<dbReference type="EMBL" id="MQUC01000003">
    <property type="protein sequence ID" value="PRP68122.1"/>
    <property type="molecule type" value="Genomic_DNA"/>
</dbReference>
<gene>
    <name evidence="10" type="ORF">BST86_14005</name>
</gene>
<dbReference type="SUPFAM" id="SSF53335">
    <property type="entry name" value="S-adenosyl-L-methionine-dependent methyltransferases"/>
    <property type="match status" value="1"/>
</dbReference>
<evidence type="ECO:0000256" key="5">
    <source>
        <dbReference type="ARBA" id="ARBA00047422"/>
    </source>
</evidence>
<dbReference type="PANTHER" id="PTHR46098">
    <property type="entry name" value="TRNA (CYTOSINE(38)-C(5))-METHYLTRANSFERASE"/>
    <property type="match status" value="1"/>
</dbReference>
<dbReference type="GO" id="GO:0032259">
    <property type="term" value="P:methylation"/>
    <property type="evidence" value="ECO:0007669"/>
    <property type="project" value="UniProtKB-KW"/>
</dbReference>
<dbReference type="InterPro" id="IPR050750">
    <property type="entry name" value="C5-MTase"/>
</dbReference>
<dbReference type="InterPro" id="IPR001525">
    <property type="entry name" value="C5_MeTfrase"/>
</dbReference>
<evidence type="ECO:0000313" key="10">
    <source>
        <dbReference type="EMBL" id="PRP68122.1"/>
    </source>
</evidence>
<dbReference type="Gene3D" id="3.40.50.150">
    <property type="entry name" value="Vaccinia Virus protein VP39"/>
    <property type="match status" value="1"/>
</dbReference>
<dbReference type="PROSITE" id="PS00094">
    <property type="entry name" value="C5_MTASE_1"/>
    <property type="match status" value="1"/>
</dbReference>
<keyword evidence="2 6" id="KW-0808">Transferase</keyword>
<evidence type="ECO:0000256" key="2">
    <source>
        <dbReference type="ARBA" id="ARBA00022679"/>
    </source>
</evidence>
<feature type="active site" evidence="6">
    <location>
        <position position="77"/>
    </location>
</feature>
<dbReference type="PANTHER" id="PTHR46098:SF1">
    <property type="entry name" value="TRNA (CYTOSINE(38)-C(5))-METHYLTRANSFERASE"/>
    <property type="match status" value="1"/>
</dbReference>
<comment type="similarity">
    <text evidence="6 7">Belongs to the class I-like SAM-binding methyltransferase superfamily. C5-methyltransferase family.</text>
</comment>
<comment type="caution">
    <text evidence="10">The sequence shown here is derived from an EMBL/GenBank/DDBJ whole genome shotgun (WGS) entry which is preliminary data.</text>
</comment>
<organism evidence="10 11">
    <name type="scientific">Nonlabens agnitus</name>
    <dbReference type="NCBI Taxonomy" id="870484"/>
    <lineage>
        <taxon>Bacteria</taxon>
        <taxon>Pseudomonadati</taxon>
        <taxon>Bacteroidota</taxon>
        <taxon>Flavobacteriia</taxon>
        <taxon>Flavobacteriales</taxon>
        <taxon>Flavobacteriaceae</taxon>
        <taxon>Nonlabens</taxon>
    </lineage>
</organism>
<protein>
    <recommendedName>
        <fullName evidence="8">Cytosine-specific methyltransferase</fullName>
        <ecNumber evidence="8">2.1.1.37</ecNumber>
    </recommendedName>
</protein>
<dbReference type="InterPro" id="IPR018117">
    <property type="entry name" value="C5_DNA_meth_AS"/>
</dbReference>
<evidence type="ECO:0000256" key="8">
    <source>
        <dbReference type="RuleBase" id="RU000417"/>
    </source>
</evidence>
<name>A0A2S9WXC0_9FLAO</name>
<dbReference type="NCBIfam" id="TIGR00675">
    <property type="entry name" value="dcm"/>
    <property type="match status" value="1"/>
</dbReference>